<reference evidence="34" key="1">
    <citation type="submission" date="2016-02" db="EMBL/GenBank/DDBJ databases">
        <authorList>
            <person name="Schultz-Johansen M."/>
            <person name="Glaring M.A."/>
            <person name="Bech P.K."/>
            <person name="Stougaard P."/>
        </authorList>
    </citation>
    <scope>NUCLEOTIDE SEQUENCE [LARGE SCALE GENOMIC DNA]</scope>
    <source>
        <strain evidence="34">S66</strain>
    </source>
</reference>
<evidence type="ECO:0000256" key="5">
    <source>
        <dbReference type="ARBA" id="ARBA00007739"/>
    </source>
</evidence>
<evidence type="ECO:0000256" key="22">
    <source>
        <dbReference type="ARBA" id="ARBA00023268"/>
    </source>
</evidence>
<keyword evidence="20 29" id="KW-0472">Membrane</keyword>
<dbReference type="GO" id="GO:0005886">
    <property type="term" value="C:plasma membrane"/>
    <property type="evidence" value="ECO:0007669"/>
    <property type="project" value="UniProtKB-SubCell"/>
</dbReference>
<keyword evidence="16" id="KW-0133">Cell shape</keyword>
<comment type="similarity">
    <text evidence="5">In the N-terminal section; belongs to the glycosyltransferase 51 family.</text>
</comment>
<keyword evidence="21" id="KW-0046">Antibiotic resistance</keyword>
<evidence type="ECO:0000256" key="15">
    <source>
        <dbReference type="ARBA" id="ARBA00022801"/>
    </source>
</evidence>
<feature type="domain" description="Penicillin-binding protein OB-like" evidence="32">
    <location>
        <begin position="317"/>
        <end position="447"/>
    </location>
</feature>
<dbReference type="GO" id="GO:0008360">
    <property type="term" value="P:regulation of cell shape"/>
    <property type="evidence" value="ECO:0007669"/>
    <property type="project" value="UniProtKB-KW"/>
</dbReference>
<evidence type="ECO:0000256" key="17">
    <source>
        <dbReference type="ARBA" id="ARBA00022968"/>
    </source>
</evidence>
<keyword evidence="19 29" id="KW-1133">Transmembrane helix</keyword>
<evidence type="ECO:0000256" key="3">
    <source>
        <dbReference type="ARBA" id="ARBA00004752"/>
    </source>
</evidence>
<dbReference type="PANTHER" id="PTHR32282">
    <property type="entry name" value="BINDING PROTEIN TRANSPEPTIDASE, PUTATIVE-RELATED"/>
    <property type="match status" value="1"/>
</dbReference>
<sequence length="876" mass="97676">MKYIKPLIISVSALFLLGLVLVIGTYFYIKADLPSVDVLKDVRLQTPMRIYTQDGMLISQYGVKRRIPLKLSEVSPKLIQAVIATEDSRFYDHPGIDPIGMMRALVNLVLTGEKGQGGSTLTMQLARDFFLTRDKHYIRKIREIVIAWHMEQVLTKDEILELYLNKVELGHRAFGFGAAAQVYYGKTVNELTLAQIATIAGLPQAPSVLNPISRPDRAVVRRRIVLLRMLDEGYINQAEFDEAAAAPVSAKRHGAEIELDAPYLADHIYNEMISIYGKEEAETGGYQVFSTVPSNLQIAAQQALQRNLHDYDERHGYHGPIRQLWENSEANKAPSTEEDDEKITGTDPKQWSEQQMSELLADYPTFESLHAAIVVKVNEQDIVVFDKQGQYRTIDWEGLDWARPFINDTKQGPEPKVASDILKAGAFILIRQREDDQHWQLAQYPEASSAFIALDPHNGAAQAVVGGYSFYQSQFNRATQAKRQVGSNIKPFIYSAALDNGYTLASIINDAPITQWEAGTGTAWRPENSPAEYDGPIRLREALTKSKNVVSVRLVRALGVNLVEKHLARFGFNLADIPNDETVSLGSGSHTPLEVVTAMATIANGGFLIQAHFIQRIEDDYGKLLWQVDPAYACDPCDKQAEETDSIAEPTETDVEAMLAAEFGLHQTPVSQQKTKRQAPRVISAENAFLVAEMMRSAVSINGRWENRGTGWRTALLLKREDVAGKTGTTNDVRDTWFSGFTPDLVATAWVGFDDSNRRLGRASANRNLVNKNPEKYNYIGNAMVETEAGAVAAQPAWIRFMQQALDGVPEHQLPMPTDLVTVRIDRNSGKLTSRTDKTSMFEYFVEGSEPQVFVAESEIIDSGDDDTKQAAEEIF</sequence>
<keyword evidence="17" id="KW-0735">Signal-anchor</keyword>
<gene>
    <name evidence="33" type="ORF">AX660_13630</name>
</gene>
<keyword evidence="8" id="KW-1003">Cell membrane</keyword>
<feature type="region of interest" description="Disordered" evidence="28">
    <location>
        <begin position="324"/>
        <end position="350"/>
    </location>
</feature>
<comment type="caution">
    <text evidence="33">The sequence shown here is derived from an EMBL/GenBank/DDBJ whole genome shotgun (WGS) entry which is preliminary data.</text>
</comment>
<comment type="similarity">
    <text evidence="4">In the C-terminal section; belongs to the transpeptidase family.</text>
</comment>
<dbReference type="SUPFAM" id="SSF53955">
    <property type="entry name" value="Lysozyme-like"/>
    <property type="match status" value="1"/>
</dbReference>
<proteinExistence type="inferred from homology"/>
<keyword evidence="14 29" id="KW-0812">Transmembrane</keyword>
<feature type="transmembrane region" description="Helical" evidence="29">
    <location>
        <begin position="7"/>
        <end position="29"/>
    </location>
</feature>
<keyword evidence="9" id="KW-0997">Cell inner membrane</keyword>
<evidence type="ECO:0000256" key="4">
    <source>
        <dbReference type="ARBA" id="ARBA00007090"/>
    </source>
</evidence>
<dbReference type="InterPro" id="IPR012338">
    <property type="entry name" value="Beta-lactam/transpept-like"/>
</dbReference>
<evidence type="ECO:0000256" key="6">
    <source>
        <dbReference type="ARBA" id="ARBA00012448"/>
    </source>
</evidence>
<dbReference type="RefSeq" id="WP_068376301.1">
    <property type="nucleotide sequence ID" value="NZ_LSNE01000005.1"/>
</dbReference>
<keyword evidence="10" id="KW-0121">Carboxypeptidase</keyword>
<dbReference type="OrthoDB" id="9766909at2"/>
<evidence type="ECO:0000256" key="13">
    <source>
        <dbReference type="ARBA" id="ARBA00022679"/>
    </source>
</evidence>
<evidence type="ECO:0000256" key="11">
    <source>
        <dbReference type="ARBA" id="ARBA00022670"/>
    </source>
</evidence>
<evidence type="ECO:0000313" key="34">
    <source>
        <dbReference type="Proteomes" id="UP000070299"/>
    </source>
</evidence>
<organism evidence="33 34">
    <name type="scientific">Paraglaciecola hydrolytica</name>
    <dbReference type="NCBI Taxonomy" id="1799789"/>
    <lineage>
        <taxon>Bacteria</taxon>
        <taxon>Pseudomonadati</taxon>
        <taxon>Pseudomonadota</taxon>
        <taxon>Gammaproteobacteria</taxon>
        <taxon>Alteromonadales</taxon>
        <taxon>Alteromonadaceae</taxon>
        <taxon>Paraglaciecola</taxon>
    </lineage>
</organism>
<dbReference type="STRING" id="1799789.AX660_13630"/>
<comment type="catalytic activity">
    <reaction evidence="26">
        <text>[GlcNAc-(1-&gt;4)-Mur2Ac(oyl-L-Ala-gamma-D-Glu-L-Lys-D-Ala-D-Ala)](n)-di-trans,octa-cis-undecaprenyl diphosphate + beta-D-GlcNAc-(1-&gt;4)-Mur2Ac(oyl-L-Ala-gamma-D-Glu-L-Lys-D-Ala-D-Ala)-di-trans,octa-cis-undecaprenyl diphosphate = [GlcNAc-(1-&gt;4)-Mur2Ac(oyl-L-Ala-gamma-D-Glu-L-Lys-D-Ala-D-Ala)](n+1)-di-trans,octa-cis-undecaprenyl diphosphate + di-trans,octa-cis-undecaprenyl diphosphate + H(+)</text>
        <dbReference type="Rhea" id="RHEA:23708"/>
        <dbReference type="Rhea" id="RHEA-COMP:9602"/>
        <dbReference type="Rhea" id="RHEA-COMP:9603"/>
        <dbReference type="ChEBI" id="CHEBI:15378"/>
        <dbReference type="ChEBI" id="CHEBI:58405"/>
        <dbReference type="ChEBI" id="CHEBI:60033"/>
        <dbReference type="ChEBI" id="CHEBI:78435"/>
        <dbReference type="EC" id="2.4.99.28"/>
    </reaction>
</comment>
<dbReference type="InterPro" id="IPR001460">
    <property type="entry name" value="PCN-bd_Tpept"/>
</dbReference>
<dbReference type="AlphaFoldDB" id="A0A136A1S7"/>
<evidence type="ECO:0000256" key="2">
    <source>
        <dbReference type="ARBA" id="ARBA00004249"/>
    </source>
</evidence>
<evidence type="ECO:0000256" key="29">
    <source>
        <dbReference type="SAM" id="Phobius"/>
    </source>
</evidence>
<dbReference type="FunFam" id="1.10.3810.10:FF:000003">
    <property type="entry name" value="Penicillin-binding protein 1a"/>
    <property type="match status" value="1"/>
</dbReference>
<keyword evidence="23" id="KW-0961">Cell wall biogenesis/degradation</keyword>
<evidence type="ECO:0000256" key="9">
    <source>
        <dbReference type="ARBA" id="ARBA00022519"/>
    </source>
</evidence>
<feature type="compositionally biased region" description="Polar residues" evidence="28">
    <location>
        <begin position="325"/>
        <end position="334"/>
    </location>
</feature>
<evidence type="ECO:0000259" key="32">
    <source>
        <dbReference type="Pfam" id="PF17092"/>
    </source>
</evidence>
<evidence type="ECO:0000256" key="16">
    <source>
        <dbReference type="ARBA" id="ARBA00022960"/>
    </source>
</evidence>
<keyword evidence="15" id="KW-0378">Hydrolase</keyword>
<comment type="catalytic activity">
    <reaction evidence="24">
        <text>Preferential cleavage: (Ac)2-L-Lys-D-Ala-|-D-Ala. Also transpeptidation of peptidyl-alanyl moieties that are N-acyl substituents of D-alanine.</text>
        <dbReference type="EC" id="3.4.16.4"/>
    </reaction>
</comment>
<comment type="function">
    <text evidence="1">Cell wall formation. Synthesis of cross-linked peptidoglycan from the lipid intermediates. The enzyme has a penicillin-insensitive transglycosylase N-terminal domain (formation of linear glycan strands) and a penicillin-sensitive transpeptidase C-terminal domain (cross-linking of the peptide subunits).</text>
</comment>
<evidence type="ECO:0000256" key="1">
    <source>
        <dbReference type="ARBA" id="ARBA00002624"/>
    </source>
</evidence>
<dbReference type="PANTHER" id="PTHR32282:SF27">
    <property type="entry name" value="PENICILLIN-BINDING PROTEIN 1A"/>
    <property type="match status" value="1"/>
</dbReference>
<evidence type="ECO:0000256" key="8">
    <source>
        <dbReference type="ARBA" id="ARBA00022475"/>
    </source>
</evidence>
<evidence type="ECO:0000256" key="27">
    <source>
        <dbReference type="ARBA" id="ARBA00060592"/>
    </source>
</evidence>
<dbReference type="Pfam" id="PF00905">
    <property type="entry name" value="Transpeptidase"/>
    <property type="match status" value="1"/>
</dbReference>
<dbReference type="NCBIfam" id="TIGR02074">
    <property type="entry name" value="PBP_1a_fam"/>
    <property type="match status" value="1"/>
</dbReference>
<dbReference type="GO" id="GO:0008658">
    <property type="term" value="F:penicillin binding"/>
    <property type="evidence" value="ECO:0007669"/>
    <property type="project" value="InterPro"/>
</dbReference>
<dbReference type="Gene3D" id="1.10.3810.10">
    <property type="entry name" value="Biosynthetic peptidoglycan transglycosylase-like"/>
    <property type="match status" value="1"/>
</dbReference>
<evidence type="ECO:0000259" key="30">
    <source>
        <dbReference type="Pfam" id="PF00905"/>
    </source>
</evidence>
<keyword evidence="22" id="KW-0511">Multifunctional enzyme</keyword>
<keyword evidence="12" id="KW-0328">Glycosyltransferase</keyword>
<dbReference type="Proteomes" id="UP000070299">
    <property type="component" value="Unassembled WGS sequence"/>
</dbReference>
<evidence type="ECO:0000256" key="26">
    <source>
        <dbReference type="ARBA" id="ARBA00049902"/>
    </source>
</evidence>
<dbReference type="InterPro" id="IPR031376">
    <property type="entry name" value="PCB_OB"/>
</dbReference>
<comment type="subcellular location">
    <subcellularLocation>
        <location evidence="2">Cell inner membrane</location>
        <topology evidence="2">Single-pass type II membrane protein</topology>
    </subcellularLocation>
</comment>
<evidence type="ECO:0000259" key="31">
    <source>
        <dbReference type="Pfam" id="PF00912"/>
    </source>
</evidence>
<keyword evidence="18" id="KW-0573">Peptidoglycan synthesis</keyword>
<evidence type="ECO:0000256" key="10">
    <source>
        <dbReference type="ARBA" id="ARBA00022645"/>
    </source>
</evidence>
<dbReference type="GO" id="GO:0046677">
    <property type="term" value="P:response to antibiotic"/>
    <property type="evidence" value="ECO:0007669"/>
    <property type="project" value="UniProtKB-KW"/>
</dbReference>
<accession>A0A136A1S7</accession>
<protein>
    <recommendedName>
        <fullName evidence="7">Penicillin-binding protein 1A</fullName>
        <ecNumber evidence="25">2.4.99.28</ecNumber>
        <ecNumber evidence="6">3.4.16.4</ecNumber>
    </recommendedName>
</protein>
<dbReference type="Pfam" id="PF17092">
    <property type="entry name" value="PCB_OB"/>
    <property type="match status" value="1"/>
</dbReference>
<dbReference type="Pfam" id="PF00912">
    <property type="entry name" value="Transgly"/>
    <property type="match status" value="1"/>
</dbReference>
<dbReference type="GO" id="GO:0071555">
    <property type="term" value="P:cell wall organization"/>
    <property type="evidence" value="ECO:0007669"/>
    <property type="project" value="UniProtKB-KW"/>
</dbReference>
<dbReference type="GO" id="GO:0006508">
    <property type="term" value="P:proteolysis"/>
    <property type="evidence" value="ECO:0007669"/>
    <property type="project" value="UniProtKB-KW"/>
</dbReference>
<evidence type="ECO:0000313" key="33">
    <source>
        <dbReference type="EMBL" id="KXI29185.1"/>
    </source>
</evidence>
<evidence type="ECO:0000256" key="7">
    <source>
        <dbReference type="ARBA" id="ARBA00018638"/>
    </source>
</evidence>
<evidence type="ECO:0000256" key="12">
    <source>
        <dbReference type="ARBA" id="ARBA00022676"/>
    </source>
</evidence>
<dbReference type="SUPFAM" id="SSF56601">
    <property type="entry name" value="beta-lactamase/transpeptidase-like"/>
    <property type="match status" value="1"/>
</dbReference>
<dbReference type="GO" id="GO:0030288">
    <property type="term" value="C:outer membrane-bounded periplasmic space"/>
    <property type="evidence" value="ECO:0007669"/>
    <property type="project" value="TreeGrafter"/>
</dbReference>
<dbReference type="Gene3D" id="3.40.710.10">
    <property type="entry name" value="DD-peptidase/beta-lactamase superfamily"/>
    <property type="match status" value="2"/>
</dbReference>
<name>A0A136A1S7_9ALTE</name>
<dbReference type="EC" id="2.4.99.28" evidence="25"/>
<keyword evidence="11" id="KW-0645">Protease</keyword>
<keyword evidence="34" id="KW-1185">Reference proteome</keyword>
<evidence type="ECO:0000256" key="23">
    <source>
        <dbReference type="ARBA" id="ARBA00023316"/>
    </source>
</evidence>
<dbReference type="GO" id="GO:0009002">
    <property type="term" value="F:serine-type D-Ala-D-Ala carboxypeptidase activity"/>
    <property type="evidence" value="ECO:0007669"/>
    <property type="project" value="UniProtKB-EC"/>
</dbReference>
<dbReference type="InterPro" id="IPR023346">
    <property type="entry name" value="Lysozyme-like_dom_sf"/>
</dbReference>
<comment type="pathway">
    <text evidence="27">Glycan biosynthesis.</text>
</comment>
<dbReference type="InterPro" id="IPR036950">
    <property type="entry name" value="PBP_transglycosylase"/>
</dbReference>
<evidence type="ECO:0000256" key="28">
    <source>
        <dbReference type="SAM" id="MobiDB-lite"/>
    </source>
</evidence>
<dbReference type="GO" id="GO:0008955">
    <property type="term" value="F:peptidoglycan glycosyltransferase activity"/>
    <property type="evidence" value="ECO:0007669"/>
    <property type="project" value="UniProtKB-EC"/>
</dbReference>
<evidence type="ECO:0000256" key="14">
    <source>
        <dbReference type="ARBA" id="ARBA00022692"/>
    </source>
</evidence>
<dbReference type="GO" id="GO:0009252">
    <property type="term" value="P:peptidoglycan biosynthetic process"/>
    <property type="evidence" value="ECO:0007669"/>
    <property type="project" value="UniProtKB-UniPathway"/>
</dbReference>
<evidence type="ECO:0000256" key="19">
    <source>
        <dbReference type="ARBA" id="ARBA00022989"/>
    </source>
</evidence>
<dbReference type="InterPro" id="IPR050396">
    <property type="entry name" value="Glycosyltr_51/Transpeptidase"/>
</dbReference>
<comment type="pathway">
    <text evidence="3">Cell wall biogenesis; peptidoglycan biosynthesis.</text>
</comment>
<evidence type="ECO:0000256" key="21">
    <source>
        <dbReference type="ARBA" id="ARBA00023251"/>
    </source>
</evidence>
<dbReference type="InterPro" id="IPR001264">
    <property type="entry name" value="Glyco_trans_51"/>
</dbReference>
<feature type="domain" description="Glycosyl transferase family 51" evidence="31">
    <location>
        <begin position="55"/>
        <end position="229"/>
    </location>
</feature>
<evidence type="ECO:0000256" key="24">
    <source>
        <dbReference type="ARBA" id="ARBA00034000"/>
    </source>
</evidence>
<dbReference type="UniPathway" id="UPA00219"/>
<feature type="domain" description="Penicillin-binding protein transpeptidase" evidence="30">
    <location>
        <begin position="450"/>
        <end position="744"/>
    </location>
</feature>
<dbReference type="EMBL" id="LSNE01000005">
    <property type="protein sequence ID" value="KXI29185.1"/>
    <property type="molecule type" value="Genomic_DNA"/>
</dbReference>
<dbReference type="EC" id="3.4.16.4" evidence="6"/>
<keyword evidence="13" id="KW-0808">Transferase</keyword>
<evidence type="ECO:0000256" key="25">
    <source>
        <dbReference type="ARBA" id="ARBA00044770"/>
    </source>
</evidence>
<evidence type="ECO:0000256" key="18">
    <source>
        <dbReference type="ARBA" id="ARBA00022984"/>
    </source>
</evidence>
<evidence type="ECO:0000256" key="20">
    <source>
        <dbReference type="ARBA" id="ARBA00023136"/>
    </source>
</evidence>